<name>Q00P22_PIG</name>
<evidence type="ECO:0000313" key="1">
    <source>
        <dbReference type="EMBL" id="ABA64457.1"/>
    </source>
</evidence>
<sequence>MDVRFRLQHQVKLLHANPTGVPQFLHRELRSVPVSCSYCAA</sequence>
<accession>Q00P22</accession>
<reference evidence="1" key="1">
    <citation type="journal article" date="2006" name="BMC Biotechnol.">
        <title>Development of a new set of reference genes for normalization of real-time RT-PCR data of porcine backfat and longissimus dorsi muscle, and evaluation with PPARGC1A.</title>
        <authorList>
            <person name="Erkens T."/>
            <person name="Van Poucke M."/>
            <person name="Vandesompele J."/>
            <person name="Goossens K."/>
            <person name="Van Zeveren A."/>
            <person name="Peelman L.J."/>
        </authorList>
    </citation>
    <scope>NUCLEOTIDE SEQUENCE</scope>
</reference>
<organism evidence="1">
    <name type="scientific">Sus scrofa</name>
    <name type="common">Pig</name>
    <dbReference type="NCBI Taxonomy" id="9823"/>
    <lineage>
        <taxon>Eukaryota</taxon>
        <taxon>Metazoa</taxon>
        <taxon>Chordata</taxon>
        <taxon>Craniata</taxon>
        <taxon>Vertebrata</taxon>
        <taxon>Euteleostomi</taxon>
        <taxon>Mammalia</taxon>
        <taxon>Eutheria</taxon>
        <taxon>Laurasiatheria</taxon>
        <taxon>Artiodactyla</taxon>
        <taxon>Suina</taxon>
        <taxon>Suidae</taxon>
        <taxon>Sus</taxon>
    </lineage>
</organism>
<dbReference type="AlphaFoldDB" id="Q00P22"/>
<dbReference type="EMBL" id="DQ178129">
    <property type="protein sequence ID" value="ABA64457.1"/>
    <property type="molecule type" value="mRNA"/>
</dbReference>
<proteinExistence type="evidence at transcript level"/>
<feature type="non-terminal residue" evidence="1">
    <location>
        <position position="1"/>
    </location>
</feature>
<protein>
    <submittedName>
        <fullName evidence="1">TATA box binding protein</fullName>
    </submittedName>
</protein>
<feature type="non-terminal residue" evidence="1">
    <location>
        <position position="41"/>
    </location>
</feature>
<gene>
    <name evidence="1" type="primary">TBP</name>
</gene>